<dbReference type="AlphaFoldDB" id="D2HSY9"/>
<feature type="non-terminal residue" evidence="2">
    <location>
        <position position="36"/>
    </location>
</feature>
<name>D2HSY9_AILME</name>
<accession>D2HSY9</accession>
<feature type="non-terminal residue" evidence="2">
    <location>
        <position position="1"/>
    </location>
</feature>
<organism evidence="2">
    <name type="scientific">Ailuropoda melanoleuca</name>
    <name type="common">Giant panda</name>
    <dbReference type="NCBI Taxonomy" id="9646"/>
    <lineage>
        <taxon>Eukaryota</taxon>
        <taxon>Metazoa</taxon>
        <taxon>Chordata</taxon>
        <taxon>Craniata</taxon>
        <taxon>Vertebrata</taxon>
        <taxon>Euteleostomi</taxon>
        <taxon>Mammalia</taxon>
        <taxon>Eutheria</taxon>
        <taxon>Laurasiatheria</taxon>
        <taxon>Carnivora</taxon>
        <taxon>Caniformia</taxon>
        <taxon>Ursidae</taxon>
        <taxon>Ailuropoda</taxon>
    </lineage>
</organism>
<feature type="compositionally biased region" description="Polar residues" evidence="1">
    <location>
        <begin position="1"/>
        <end position="18"/>
    </location>
</feature>
<sequence length="36" mass="3898">LKPGQNSCRDSDSDSVSGESKGFHRSSSRERLSDVS</sequence>
<evidence type="ECO:0000313" key="2">
    <source>
        <dbReference type="EMBL" id="EFB20004.1"/>
    </source>
</evidence>
<feature type="compositionally biased region" description="Basic and acidic residues" evidence="1">
    <location>
        <begin position="27"/>
        <end position="36"/>
    </location>
</feature>
<gene>
    <name evidence="2" type="ORF">PANDA_015224</name>
</gene>
<feature type="region of interest" description="Disordered" evidence="1">
    <location>
        <begin position="1"/>
        <end position="36"/>
    </location>
</feature>
<dbReference type="InParanoid" id="D2HSY9"/>
<evidence type="ECO:0000256" key="1">
    <source>
        <dbReference type="SAM" id="MobiDB-lite"/>
    </source>
</evidence>
<proteinExistence type="predicted"/>
<dbReference type="EMBL" id="GL193313">
    <property type="protein sequence ID" value="EFB20004.1"/>
    <property type="molecule type" value="Genomic_DNA"/>
</dbReference>
<reference evidence="2" key="1">
    <citation type="journal article" date="2010" name="Nature">
        <title>The sequence and de novo assembly of the giant panda genome.</title>
        <authorList>
            <person name="Li R."/>
            <person name="Fan W."/>
            <person name="Tian G."/>
            <person name="Zhu H."/>
            <person name="He L."/>
            <person name="Cai J."/>
            <person name="Huang Q."/>
            <person name="Cai Q."/>
            <person name="Li B."/>
            <person name="Bai Y."/>
            <person name="Zhang Z."/>
            <person name="Zhang Y."/>
            <person name="Wang W."/>
            <person name="Li J."/>
            <person name="Wei F."/>
            <person name="Li H."/>
            <person name="Jian M."/>
            <person name="Li J."/>
            <person name="Zhang Z."/>
            <person name="Nielsen R."/>
            <person name="Li D."/>
            <person name="Gu W."/>
            <person name="Yang Z."/>
            <person name="Xuan Z."/>
            <person name="Ryder O.A."/>
            <person name="Leung F.C."/>
            <person name="Zhou Y."/>
            <person name="Cao J."/>
            <person name="Sun X."/>
            <person name="Fu Y."/>
            <person name="Fang X."/>
            <person name="Guo X."/>
            <person name="Wang B."/>
            <person name="Hou R."/>
            <person name="Shen F."/>
            <person name="Mu B."/>
            <person name="Ni P."/>
            <person name="Lin R."/>
            <person name="Qian W."/>
            <person name="Wang G."/>
            <person name="Yu C."/>
            <person name="Nie W."/>
            <person name="Wang J."/>
            <person name="Wu Z."/>
            <person name="Liang H."/>
            <person name="Min J."/>
            <person name="Wu Q."/>
            <person name="Cheng S."/>
            <person name="Ruan J."/>
            <person name="Wang M."/>
            <person name="Shi Z."/>
            <person name="Wen M."/>
            <person name="Liu B."/>
            <person name="Ren X."/>
            <person name="Zheng H."/>
            <person name="Dong D."/>
            <person name="Cook K."/>
            <person name="Shan G."/>
            <person name="Zhang H."/>
            <person name="Kosiol C."/>
            <person name="Xie X."/>
            <person name="Lu Z."/>
            <person name="Zheng H."/>
            <person name="Li Y."/>
            <person name="Steiner C.C."/>
            <person name="Lam T.T."/>
            <person name="Lin S."/>
            <person name="Zhang Q."/>
            <person name="Li G."/>
            <person name="Tian J."/>
            <person name="Gong T."/>
            <person name="Liu H."/>
            <person name="Zhang D."/>
            <person name="Fang L."/>
            <person name="Ye C."/>
            <person name="Zhang J."/>
            <person name="Hu W."/>
            <person name="Xu A."/>
            <person name="Ren Y."/>
            <person name="Zhang G."/>
            <person name="Bruford M.W."/>
            <person name="Li Q."/>
            <person name="Ma L."/>
            <person name="Guo Y."/>
            <person name="An N."/>
            <person name="Hu Y."/>
            <person name="Zheng Y."/>
            <person name="Shi Y."/>
            <person name="Li Z."/>
            <person name="Liu Q."/>
            <person name="Chen Y."/>
            <person name="Zhao J."/>
            <person name="Qu N."/>
            <person name="Zhao S."/>
            <person name="Tian F."/>
            <person name="Wang X."/>
            <person name="Wang H."/>
            <person name="Xu L."/>
            <person name="Liu X."/>
            <person name="Vinar T."/>
            <person name="Wang Y."/>
            <person name="Lam T.W."/>
            <person name="Yiu S.M."/>
            <person name="Liu S."/>
            <person name="Zhang H."/>
            <person name="Li D."/>
            <person name="Huang Y."/>
            <person name="Wang X."/>
            <person name="Yang G."/>
            <person name="Jiang Z."/>
            <person name="Wang J."/>
            <person name="Qin N."/>
            <person name="Li L."/>
            <person name="Li J."/>
            <person name="Bolund L."/>
            <person name="Kristiansen K."/>
            <person name="Wong G.K."/>
            <person name="Olson M."/>
            <person name="Zhang X."/>
            <person name="Li S."/>
            <person name="Yang H."/>
            <person name="Wang J."/>
            <person name="Wang J."/>
        </authorList>
    </citation>
    <scope>NUCLEOTIDE SEQUENCE [LARGE SCALE GENOMIC DNA]</scope>
</reference>
<protein>
    <submittedName>
        <fullName evidence="2">Uncharacterized protein</fullName>
    </submittedName>
</protein>